<evidence type="ECO:0000256" key="4">
    <source>
        <dbReference type="ARBA" id="ARBA00022723"/>
    </source>
</evidence>
<keyword evidence="4 8" id="KW-0479">Metal-binding</keyword>
<dbReference type="PANTHER" id="PTHR47955:SF8">
    <property type="entry name" value="CYTOCHROME P450 71D11-LIKE"/>
    <property type="match status" value="1"/>
</dbReference>
<dbReference type="PROSITE" id="PS00086">
    <property type="entry name" value="CYTOCHROME_P450"/>
    <property type="match status" value="1"/>
</dbReference>
<evidence type="ECO:0000256" key="5">
    <source>
        <dbReference type="ARBA" id="ARBA00023002"/>
    </source>
</evidence>
<dbReference type="FunFam" id="1.10.630.10:FF:000043">
    <property type="entry name" value="Cytochrome P450 99A2"/>
    <property type="match status" value="1"/>
</dbReference>
<dbReference type="CDD" id="cd11072">
    <property type="entry name" value="CYP71-like"/>
    <property type="match status" value="1"/>
</dbReference>
<keyword evidence="7 9" id="KW-0503">Monooxygenase</keyword>
<name>A0AAE1KJE7_9FABA</name>
<dbReference type="InterPro" id="IPR002401">
    <property type="entry name" value="Cyt_P450_E_grp-I"/>
</dbReference>
<feature type="transmembrane region" description="Helical" evidence="10">
    <location>
        <begin position="6"/>
        <end position="31"/>
    </location>
</feature>
<evidence type="ECO:0000256" key="10">
    <source>
        <dbReference type="SAM" id="Phobius"/>
    </source>
</evidence>
<dbReference type="EMBL" id="JAWXYG010000004">
    <property type="protein sequence ID" value="KAK4275330.1"/>
    <property type="molecule type" value="Genomic_DNA"/>
</dbReference>
<proteinExistence type="inferred from homology"/>
<keyword evidence="6 8" id="KW-0408">Iron</keyword>
<keyword evidence="3 8" id="KW-0349">Heme</keyword>
<dbReference type="InterPro" id="IPR017972">
    <property type="entry name" value="Cyt_P450_CS"/>
</dbReference>
<dbReference type="SUPFAM" id="SSF48264">
    <property type="entry name" value="Cytochrome P450"/>
    <property type="match status" value="1"/>
</dbReference>
<keyword evidence="5 9" id="KW-0560">Oxidoreductase</keyword>
<dbReference type="InterPro" id="IPR036396">
    <property type="entry name" value="Cyt_P450_sf"/>
</dbReference>
<dbReference type="GO" id="GO:0004497">
    <property type="term" value="F:monooxygenase activity"/>
    <property type="evidence" value="ECO:0007669"/>
    <property type="project" value="UniProtKB-KW"/>
</dbReference>
<gene>
    <name evidence="11" type="ORF">QN277_018432</name>
</gene>
<dbReference type="InterPro" id="IPR001128">
    <property type="entry name" value="Cyt_P450"/>
</dbReference>
<comment type="similarity">
    <text evidence="2 9">Belongs to the cytochrome P450 family.</text>
</comment>
<evidence type="ECO:0000256" key="7">
    <source>
        <dbReference type="ARBA" id="ARBA00023033"/>
    </source>
</evidence>
<dbReference type="Gene3D" id="1.10.630.10">
    <property type="entry name" value="Cytochrome P450"/>
    <property type="match status" value="1"/>
</dbReference>
<evidence type="ECO:0000313" key="12">
    <source>
        <dbReference type="Proteomes" id="UP001293593"/>
    </source>
</evidence>
<dbReference type="PRINTS" id="PR00463">
    <property type="entry name" value="EP450I"/>
</dbReference>
<dbReference type="PRINTS" id="PR00385">
    <property type="entry name" value="P450"/>
</dbReference>
<protein>
    <recommendedName>
        <fullName evidence="13">Cytochrome P450</fullName>
    </recommendedName>
</protein>
<keyword evidence="10" id="KW-0812">Transmembrane</keyword>
<evidence type="ECO:0000256" key="2">
    <source>
        <dbReference type="ARBA" id="ARBA00010617"/>
    </source>
</evidence>
<organism evidence="11 12">
    <name type="scientific">Acacia crassicarpa</name>
    <name type="common">northern wattle</name>
    <dbReference type="NCBI Taxonomy" id="499986"/>
    <lineage>
        <taxon>Eukaryota</taxon>
        <taxon>Viridiplantae</taxon>
        <taxon>Streptophyta</taxon>
        <taxon>Embryophyta</taxon>
        <taxon>Tracheophyta</taxon>
        <taxon>Spermatophyta</taxon>
        <taxon>Magnoliopsida</taxon>
        <taxon>eudicotyledons</taxon>
        <taxon>Gunneridae</taxon>
        <taxon>Pentapetalae</taxon>
        <taxon>rosids</taxon>
        <taxon>fabids</taxon>
        <taxon>Fabales</taxon>
        <taxon>Fabaceae</taxon>
        <taxon>Caesalpinioideae</taxon>
        <taxon>mimosoid clade</taxon>
        <taxon>Acacieae</taxon>
        <taxon>Acacia</taxon>
    </lineage>
</organism>
<comment type="caution">
    <text evidence="11">The sequence shown here is derived from an EMBL/GenBank/DDBJ whole genome shotgun (WGS) entry which is preliminary data.</text>
</comment>
<keyword evidence="10" id="KW-1133">Transmembrane helix</keyword>
<evidence type="ECO:0000313" key="11">
    <source>
        <dbReference type="EMBL" id="KAK4275330.1"/>
    </source>
</evidence>
<dbReference type="AlphaFoldDB" id="A0AAE1KJE7"/>
<dbReference type="GO" id="GO:0020037">
    <property type="term" value="F:heme binding"/>
    <property type="evidence" value="ECO:0007669"/>
    <property type="project" value="InterPro"/>
</dbReference>
<sequence length="517" mass="59399">MDLQFLFLFFFSSIFMPLILLLFIISSITILSKTRSKTRKNLPPGPSKLPFLGSIHHLIIASNNKPYITLRNLAQKHGPLMHLNLGERSTIVVSSPQVAKQVFKTHDLIFAQRPNLLSAQILLYNSTEIGFSPYGPHWRNLRKLCTLQLFSLERVRSFQSIREAEVRKFVRDISRNIGREINLWEKIYAMTFGIVTRAAFGDKCNDQDEFLSVMKEMVRMVRVQGFGVSDLFPSQKWLHVITGERRRFEEIHRKCDALLQRFIDERVSSSKSDPDAEEEGDQISLLDGLLNLRDHHSGSEEGRLTINNAKSVILEVFIAGTETSFTLLQYTILELLRNPEVMKRAQEEVRQVFKKQGCVSEEDISELKYMKAALKETMRLDPPLPLLVPRESSERCEINGYTIPPKTQMLVNAWAIGRDPSCWERAEEFWPERFLECEIDYKGFNFELIPFGAGRRICPGIYLAMANVELPLANLLFHFDWQLPPDRENNVDEDLSVIPISYHHPVGCGKSPTSLVS</sequence>
<dbReference type="GO" id="GO:0005506">
    <property type="term" value="F:iron ion binding"/>
    <property type="evidence" value="ECO:0007669"/>
    <property type="project" value="InterPro"/>
</dbReference>
<evidence type="ECO:0000256" key="3">
    <source>
        <dbReference type="ARBA" id="ARBA00022617"/>
    </source>
</evidence>
<comment type="cofactor">
    <cofactor evidence="1 8">
        <name>heme</name>
        <dbReference type="ChEBI" id="CHEBI:30413"/>
    </cofactor>
</comment>
<keyword evidence="12" id="KW-1185">Reference proteome</keyword>
<feature type="binding site" description="axial binding residue" evidence="8">
    <location>
        <position position="458"/>
    </location>
    <ligand>
        <name>heme</name>
        <dbReference type="ChEBI" id="CHEBI:30413"/>
    </ligand>
    <ligandPart>
        <name>Fe</name>
        <dbReference type="ChEBI" id="CHEBI:18248"/>
    </ligandPart>
</feature>
<evidence type="ECO:0000256" key="8">
    <source>
        <dbReference type="PIRSR" id="PIRSR602401-1"/>
    </source>
</evidence>
<dbReference type="PANTHER" id="PTHR47955">
    <property type="entry name" value="CYTOCHROME P450 FAMILY 71 PROTEIN"/>
    <property type="match status" value="1"/>
</dbReference>
<evidence type="ECO:0000256" key="9">
    <source>
        <dbReference type="RuleBase" id="RU000461"/>
    </source>
</evidence>
<reference evidence="11" key="1">
    <citation type="submission" date="2023-10" db="EMBL/GenBank/DDBJ databases">
        <title>Chromosome-level genome of the transformable northern wattle, Acacia crassicarpa.</title>
        <authorList>
            <person name="Massaro I."/>
            <person name="Sinha N.R."/>
            <person name="Poethig S."/>
            <person name="Leichty A.R."/>
        </authorList>
    </citation>
    <scope>NUCLEOTIDE SEQUENCE</scope>
    <source>
        <strain evidence="11">Acra3RX</strain>
        <tissue evidence="11">Leaf</tissue>
    </source>
</reference>
<dbReference type="Pfam" id="PF00067">
    <property type="entry name" value="p450"/>
    <property type="match status" value="1"/>
</dbReference>
<evidence type="ECO:0000256" key="6">
    <source>
        <dbReference type="ARBA" id="ARBA00023004"/>
    </source>
</evidence>
<evidence type="ECO:0008006" key="13">
    <source>
        <dbReference type="Google" id="ProtNLM"/>
    </source>
</evidence>
<keyword evidence="10" id="KW-0472">Membrane</keyword>
<dbReference type="GO" id="GO:0016705">
    <property type="term" value="F:oxidoreductase activity, acting on paired donors, with incorporation or reduction of molecular oxygen"/>
    <property type="evidence" value="ECO:0007669"/>
    <property type="project" value="InterPro"/>
</dbReference>
<accession>A0AAE1KJE7</accession>
<dbReference type="Proteomes" id="UP001293593">
    <property type="component" value="Unassembled WGS sequence"/>
</dbReference>
<evidence type="ECO:0000256" key="1">
    <source>
        <dbReference type="ARBA" id="ARBA00001971"/>
    </source>
</evidence>